<dbReference type="VEuPathDB" id="PiroplasmaDB:BBBOND_0110110"/>
<evidence type="ECO:0000256" key="1">
    <source>
        <dbReference type="SAM" id="MobiDB-lite"/>
    </source>
</evidence>
<reference evidence="3" key="1">
    <citation type="journal article" date="2014" name="Nucleic Acids Res.">
        <title>The evolutionary dynamics of variant antigen genes in Babesia reveal a history of genomic innovation underlying host-parasite interaction.</title>
        <authorList>
            <person name="Jackson A.P."/>
            <person name="Otto T.D."/>
            <person name="Darby A."/>
            <person name="Ramaprasad A."/>
            <person name="Xia D."/>
            <person name="Echaide I.E."/>
            <person name="Farber M."/>
            <person name="Gahlot S."/>
            <person name="Gamble J."/>
            <person name="Gupta D."/>
            <person name="Gupta Y."/>
            <person name="Jackson L."/>
            <person name="Malandrin L."/>
            <person name="Malas T.B."/>
            <person name="Moussa E."/>
            <person name="Nair M."/>
            <person name="Reid A.J."/>
            <person name="Sanders M."/>
            <person name="Sharma J."/>
            <person name="Tracey A."/>
            <person name="Quail M.A."/>
            <person name="Weir W."/>
            <person name="Wastling J.M."/>
            <person name="Hall N."/>
            <person name="Willadsen P."/>
            <person name="Lingelbach K."/>
            <person name="Shiels B."/>
            <person name="Tait A."/>
            <person name="Berriman M."/>
            <person name="Allred D.R."/>
            <person name="Pain A."/>
        </authorList>
    </citation>
    <scope>NUCLEOTIDE SEQUENCE [LARGE SCALE GENOMIC DNA]</scope>
    <source>
        <strain evidence="3">Bond</strain>
    </source>
</reference>
<keyword evidence="3" id="KW-1185">Reference proteome</keyword>
<protein>
    <submittedName>
        <fullName evidence="2">Uncharacterized protein</fullName>
    </submittedName>
</protein>
<dbReference type="GeneID" id="24563254"/>
<proteinExistence type="predicted"/>
<dbReference type="RefSeq" id="XP_012766899.1">
    <property type="nucleotide sequence ID" value="XM_012911445.1"/>
</dbReference>
<evidence type="ECO:0000313" key="3">
    <source>
        <dbReference type="Proteomes" id="UP000033188"/>
    </source>
</evidence>
<dbReference type="AlphaFoldDB" id="A0A061D270"/>
<gene>
    <name evidence="2" type="ORF">BBBOND_0110110</name>
</gene>
<feature type="compositionally biased region" description="Basic and acidic residues" evidence="1">
    <location>
        <begin position="54"/>
        <end position="63"/>
    </location>
</feature>
<sequence length="63" mass="7200">MPQSENFGADLPMDEPRKNNSDNQPKYDGAKSRFHRGCTTDHDRTKSAINAQNRDGRLPPKMR</sequence>
<dbReference type="EMBL" id="LK391707">
    <property type="protein sequence ID" value="CDR94713.1"/>
    <property type="molecule type" value="Genomic_DNA"/>
</dbReference>
<evidence type="ECO:0000313" key="2">
    <source>
        <dbReference type="EMBL" id="CDR94713.1"/>
    </source>
</evidence>
<organism evidence="2 3">
    <name type="scientific">Babesia bigemina</name>
    <dbReference type="NCBI Taxonomy" id="5866"/>
    <lineage>
        <taxon>Eukaryota</taxon>
        <taxon>Sar</taxon>
        <taxon>Alveolata</taxon>
        <taxon>Apicomplexa</taxon>
        <taxon>Aconoidasida</taxon>
        <taxon>Piroplasmida</taxon>
        <taxon>Babesiidae</taxon>
        <taxon>Babesia</taxon>
    </lineage>
</organism>
<dbReference type="Proteomes" id="UP000033188">
    <property type="component" value="Chromosome 1"/>
</dbReference>
<feature type="region of interest" description="Disordered" evidence="1">
    <location>
        <begin position="1"/>
        <end position="63"/>
    </location>
</feature>
<dbReference type="KEGG" id="bbig:BBBOND_0110110"/>
<accession>A0A061D270</accession>
<name>A0A061D270_BABBI</name>